<name>A0A1I8ACQ2_9BILA</name>
<evidence type="ECO:0000313" key="1">
    <source>
        <dbReference type="Proteomes" id="UP000095287"/>
    </source>
</evidence>
<reference evidence="2" key="1">
    <citation type="submission" date="2016-11" db="UniProtKB">
        <authorList>
            <consortium name="WormBaseParasite"/>
        </authorList>
    </citation>
    <scope>IDENTIFICATION</scope>
</reference>
<evidence type="ECO:0000313" key="2">
    <source>
        <dbReference type="WBParaSite" id="L893_g410.t2"/>
    </source>
</evidence>
<sequence>MCSFTRVDYPITNSKMACTLNHFRRHEASRPNRLGVQYQIEETGTARLIFEEDGSGFMGMLLNQNGESVSIRGALAQHASPIDPTSASTSRMNVFIVDGEAGNQFRIEDVDVQTDPDSRPGVRPRISIKNKTIFFVTKDVLIGNRADVEIQTYLDPRLAQAKRAVYVGPMRIQMKANEKIAESVRRESLCDSCSTQILEQSDDFLA</sequence>
<dbReference type="WBParaSite" id="L893_g410.t2">
    <property type="protein sequence ID" value="L893_g410.t2"/>
    <property type="gene ID" value="L893_g410"/>
</dbReference>
<organism evidence="1 2">
    <name type="scientific">Steinernema glaseri</name>
    <dbReference type="NCBI Taxonomy" id="37863"/>
    <lineage>
        <taxon>Eukaryota</taxon>
        <taxon>Metazoa</taxon>
        <taxon>Ecdysozoa</taxon>
        <taxon>Nematoda</taxon>
        <taxon>Chromadorea</taxon>
        <taxon>Rhabditida</taxon>
        <taxon>Tylenchina</taxon>
        <taxon>Panagrolaimomorpha</taxon>
        <taxon>Strongyloidoidea</taxon>
        <taxon>Steinernematidae</taxon>
        <taxon>Steinernema</taxon>
    </lineage>
</organism>
<proteinExistence type="predicted"/>
<dbReference type="AlphaFoldDB" id="A0A1I8ACQ2"/>
<dbReference type="Proteomes" id="UP000095287">
    <property type="component" value="Unplaced"/>
</dbReference>
<protein>
    <submittedName>
        <fullName evidence="2">LPS export ABC transporter periplasmic protein LptC</fullName>
    </submittedName>
</protein>
<accession>A0A1I8ACQ2</accession>
<keyword evidence="1" id="KW-1185">Reference proteome</keyword>